<feature type="region of interest" description="Disordered" evidence="2">
    <location>
        <begin position="530"/>
        <end position="593"/>
    </location>
</feature>
<comment type="caution">
    <text evidence="3">The sequence shown here is derived from an EMBL/GenBank/DDBJ whole genome shotgun (WGS) entry which is preliminary data.</text>
</comment>
<dbReference type="Proteomes" id="UP001150238">
    <property type="component" value="Unassembled WGS sequence"/>
</dbReference>
<dbReference type="EMBL" id="JANVFS010000018">
    <property type="protein sequence ID" value="KAJ4477690.1"/>
    <property type="molecule type" value="Genomic_DNA"/>
</dbReference>
<protein>
    <submittedName>
        <fullName evidence="3">Uncharacterized protein</fullName>
    </submittedName>
</protein>
<feature type="compositionally biased region" description="Polar residues" evidence="2">
    <location>
        <begin position="464"/>
        <end position="494"/>
    </location>
</feature>
<keyword evidence="1" id="KW-0175">Coiled coil</keyword>
<evidence type="ECO:0000313" key="4">
    <source>
        <dbReference type="Proteomes" id="UP001150238"/>
    </source>
</evidence>
<feature type="compositionally biased region" description="Basic and acidic residues" evidence="2">
    <location>
        <begin position="368"/>
        <end position="380"/>
    </location>
</feature>
<sequence length="2152" mass="239595">MSKNLKHAMMNFEVRPIIGRKRQDLDPDVADDGSEVVQEKEYSPAKRLKEIPKSSPLVSRRAHILPRRILRNPRQVRQLRYLRASADLHEIYNERGLESVDEESGLSAVLQARSNLNAMNVECFDAVPQDLTSEPLAPHYGPLIRSNIDDETQLTPNFDLDSNGGVFSRVQSLNHGSHEESLVQSITSLSNRTSSTPNTFNQVQGVVGLELMTVRGGPEPGSFSRPLIPISAYDQLEMSPSIGFDSNGDISTHTLSSNDATYAGFPIAQNEGEEVDFHLYHDGELPTQPTPLFSPNDTSNTLHEVQGFPELEYFPGDPESGAQTELRMFPYYDPDSNVEVPLHARPSDDASEPSDDASEPSFEIAQNEGKEGVRSLHHDGGVTARPRLSFSDYPPPHPHTISNTFDELGDNPGSNSSPYAHIPRSASSHRPHMLYSTEDEMQTSSFDGRYEDEDDGHRIEDPLDQNSGSTQFHAGNPGSDSSVYTHTPRSTSSPPHMLSSAEDETQTSHFYCRTEGEDNRHRFEGSLNQHSEYPQSHVGDPFDESGNTPGSDSSPCAHLPRSASSSPRPYISSNTEDEMQTSPIYRRTEGEDNRHRLEDSLNQHSEYAQFHAGDPFDISRDNPGSDFSPYAHLSQSAPPHPHMSSSAEDEMHTSDFGSRDEGEDESHRIEDSLNQDSGYGYAQSHADGLFDELGDDPRTIVFDDVCIEPVSASSPHLPVVITAEDEMQMPNVDGRNGGEDDHRTEDSLNQNSGHTQFNAGAIHVDSLNPTYFSDGVPICHDITVDPSGYGSSSDVNIVFGHTSSNSPESSYIQPKFESSPHPHTIPDSFDECGDLTFDSPYPRTISDTFDEICNDHGFASSHPRLSSNAKNETQMSDFDGGIEGDDGERMEDSFNRNSVYTQFHAGDRNELSIDSPDPTHFFDEVPISHDSNVTGYGSSSDINTVSSNGAEFSYIHGTPAAFDLDFQNAHYPDSSYMQSDFQTAYENFQIDSSSFPVPVTINAINTFEPDKDMSNRYRLDHNESRNFAIQSNVVAASDHEVTIDLETGMSIVPRLDAYEAPYFQDESPNAYSDVRPTNEAVPDFVLQNHRIFVPQTPNHHEAEGASRNTSLLDAGAPNPSFADSKTSYYVQTDARVSSNLPSQFLDADNDTSCEGSKVNEQFRPMPNGQEPVDDFAGFSNHNIPGINSTDTCSNEADRARIGNQSSSLNSNLALGNNHSSSFEMASASEYNTNGISAFDDTGFDADDEGVKDGDGDWEMQYEDVRFDSNVGTAGNGKGFQISSDYESSRASQMEVPPTPIYRNTEQETCDDHRQGSQNLVDHNHLGVPSIQGSMLMPESNETYRDIDNQQGVSPPSPLTEIPDTPMAADPIIEDEKYLRTELESLVSRCVKSASMKSHFISQLNQPPFDKIKLRSLLDSCYRYVGVLTDHDPPTPPPNIDTSHLFPRPGPKLYKAPQHRPHSRVELAERVRYEVGRLLGRVNDQHDPEFIAKPLSTVPSTTIDSWRRSGAGGPTLENFVLQLRDGKYTDWNKTAAQVFSRHLRSQEEYEGFTIKSIEEAFLAHLSQLRTDYDRQGRLKSIDEKDAEQRMRRLRRRNAELHRRISSLEEIFACHSDALRELRDVYKRITVECISGDESEPGQEPKSDRVYYRTTRVWSSQQFEEFQILLRAWHVGSRYIGSGKYSNGRFPHPRYPSSRPESTFDPDVAPRGLPRNWYDPGWLRRNPSRVEILAVGPDVPLTLPQEEVRRNLHNSKIHIMDVEGANSIEHDQSSLSRGRSTGTKSCVLRYIQQPFGRQIGAPTHTLLSAYKLLPFFVVSNAMPSEWRETDRITIGDCSSAHTPIIDVALSWNARYLAVGYGLKADVWDLKNAVSTTPHSTYTSKSHRITSLGWAPESPRLVISHEGGSVHVITINEDYAKVEIFLHSHGSSISGRSQAVVAVFLKPDVLLVAMGKVVDVRCRIQRDQESPVWNKIGVLPSPPIQGEIMEDVDVQSVHSFGQDKVLVSYKNGVAVSWNLPSLDPFVPSFGLTAKISGIINDVCPEKGTLLVTDFQQGTYKVLRFGTEDLPRVFIPRTRETAAAQPVSVSRFVSNDMIIGGGVGQIILWSCETNNRLQNLIFRNQRNLATQCICVRYFLLVHVSLRNIMISGWLQI</sequence>
<reference evidence="3" key="1">
    <citation type="submission" date="2022-08" db="EMBL/GenBank/DDBJ databases">
        <authorList>
            <consortium name="DOE Joint Genome Institute"/>
            <person name="Min B."/>
            <person name="Riley R."/>
            <person name="Sierra-Patev S."/>
            <person name="Naranjo-Ortiz M."/>
            <person name="Looney B."/>
            <person name="Konkel Z."/>
            <person name="Slot J.C."/>
            <person name="Sakamoto Y."/>
            <person name="Steenwyk J.L."/>
            <person name="Rokas A."/>
            <person name="Carro J."/>
            <person name="Camarero S."/>
            <person name="Ferreira P."/>
            <person name="Molpeceres G."/>
            <person name="Ruiz-Duenas F.J."/>
            <person name="Serrano A."/>
            <person name="Henrissat B."/>
            <person name="Drula E."/>
            <person name="Hughes K.W."/>
            <person name="Mata J.L."/>
            <person name="Ishikawa N.K."/>
            <person name="Vargas-Isla R."/>
            <person name="Ushijima S."/>
            <person name="Smith C.A."/>
            <person name="Ahrendt S."/>
            <person name="Andreopoulos W."/>
            <person name="He G."/>
            <person name="Labutti K."/>
            <person name="Lipzen A."/>
            <person name="Ng V."/>
            <person name="Sandor L."/>
            <person name="Barry K."/>
            <person name="Martinez A.T."/>
            <person name="Xiao Y."/>
            <person name="Gibbons J.G."/>
            <person name="Terashima K."/>
            <person name="Hibbett D.S."/>
            <person name="Grigoriev I.V."/>
        </authorList>
    </citation>
    <scope>NUCLEOTIDE SEQUENCE</scope>
    <source>
        <strain evidence="3">Sp2 HRB7682 ss15</strain>
    </source>
</reference>
<feature type="region of interest" description="Disordered" evidence="2">
    <location>
        <begin position="1684"/>
        <end position="1706"/>
    </location>
</feature>
<feature type="compositionally biased region" description="Acidic residues" evidence="2">
    <location>
        <begin position="349"/>
        <end position="358"/>
    </location>
</feature>
<gene>
    <name evidence="3" type="ORF">C8J55DRAFT_489700</name>
</gene>
<reference evidence="3" key="2">
    <citation type="journal article" date="2023" name="Proc. Natl. Acad. Sci. U.S.A.">
        <title>A global phylogenomic analysis of the shiitake genus Lentinula.</title>
        <authorList>
            <person name="Sierra-Patev S."/>
            <person name="Min B."/>
            <person name="Naranjo-Ortiz M."/>
            <person name="Looney B."/>
            <person name="Konkel Z."/>
            <person name="Slot J.C."/>
            <person name="Sakamoto Y."/>
            <person name="Steenwyk J.L."/>
            <person name="Rokas A."/>
            <person name="Carro J."/>
            <person name="Camarero S."/>
            <person name="Ferreira P."/>
            <person name="Molpeceres G."/>
            <person name="Ruiz-Duenas F.J."/>
            <person name="Serrano A."/>
            <person name="Henrissat B."/>
            <person name="Drula E."/>
            <person name="Hughes K.W."/>
            <person name="Mata J.L."/>
            <person name="Ishikawa N.K."/>
            <person name="Vargas-Isla R."/>
            <person name="Ushijima S."/>
            <person name="Smith C.A."/>
            <person name="Donoghue J."/>
            <person name="Ahrendt S."/>
            <person name="Andreopoulos W."/>
            <person name="He G."/>
            <person name="LaButti K."/>
            <person name="Lipzen A."/>
            <person name="Ng V."/>
            <person name="Riley R."/>
            <person name="Sandor L."/>
            <person name="Barry K."/>
            <person name="Martinez A.T."/>
            <person name="Xiao Y."/>
            <person name="Gibbons J.G."/>
            <person name="Terashima K."/>
            <person name="Grigoriev I.V."/>
            <person name="Hibbett D."/>
        </authorList>
    </citation>
    <scope>NUCLEOTIDE SEQUENCE</scope>
    <source>
        <strain evidence="3">Sp2 HRB7682 ss15</strain>
    </source>
</reference>
<dbReference type="Gene3D" id="2.130.10.10">
    <property type="entry name" value="YVTN repeat-like/Quinoprotein amine dehydrogenase"/>
    <property type="match status" value="1"/>
</dbReference>
<proteinExistence type="predicted"/>
<dbReference type="InterPro" id="IPR036322">
    <property type="entry name" value="WD40_repeat_dom_sf"/>
</dbReference>
<feature type="coiled-coil region" evidence="1">
    <location>
        <begin position="1582"/>
        <end position="1609"/>
    </location>
</feature>
<dbReference type="InterPro" id="IPR015943">
    <property type="entry name" value="WD40/YVTN_repeat-like_dom_sf"/>
</dbReference>
<feature type="compositionally biased region" description="Low complexity" evidence="2">
    <location>
        <begin position="634"/>
        <end position="646"/>
    </location>
</feature>
<evidence type="ECO:0000313" key="3">
    <source>
        <dbReference type="EMBL" id="KAJ4477690.1"/>
    </source>
</evidence>
<feature type="region of interest" description="Disordered" evidence="2">
    <location>
        <begin position="337"/>
        <end position="506"/>
    </location>
</feature>
<accession>A0A9W9AAE9</accession>
<evidence type="ECO:0000256" key="2">
    <source>
        <dbReference type="SAM" id="MobiDB-lite"/>
    </source>
</evidence>
<organism evidence="3 4">
    <name type="scientific">Lentinula lateritia</name>
    <dbReference type="NCBI Taxonomy" id="40482"/>
    <lineage>
        <taxon>Eukaryota</taxon>
        <taxon>Fungi</taxon>
        <taxon>Dikarya</taxon>
        <taxon>Basidiomycota</taxon>
        <taxon>Agaricomycotina</taxon>
        <taxon>Agaricomycetes</taxon>
        <taxon>Agaricomycetidae</taxon>
        <taxon>Agaricales</taxon>
        <taxon>Marasmiineae</taxon>
        <taxon>Omphalotaceae</taxon>
        <taxon>Lentinula</taxon>
    </lineage>
</organism>
<feature type="compositionally biased region" description="Low complexity" evidence="2">
    <location>
        <begin position="560"/>
        <end position="573"/>
    </location>
</feature>
<name>A0A9W9AAE9_9AGAR</name>
<evidence type="ECO:0000256" key="1">
    <source>
        <dbReference type="SAM" id="Coils"/>
    </source>
</evidence>
<feature type="compositionally biased region" description="Polar residues" evidence="2">
    <location>
        <begin position="545"/>
        <end position="554"/>
    </location>
</feature>
<dbReference type="SUPFAM" id="SSF50978">
    <property type="entry name" value="WD40 repeat-like"/>
    <property type="match status" value="1"/>
</dbReference>
<feature type="region of interest" description="Disordered" evidence="2">
    <location>
        <begin position="613"/>
        <end position="668"/>
    </location>
</feature>
<feature type="compositionally biased region" description="Basic and acidic residues" evidence="2">
    <location>
        <begin position="649"/>
        <end position="668"/>
    </location>
</feature>